<dbReference type="GO" id="GO:0004521">
    <property type="term" value="F:RNA endonuclease activity"/>
    <property type="evidence" value="ECO:0007669"/>
    <property type="project" value="TreeGrafter"/>
</dbReference>
<proteinExistence type="predicted"/>
<dbReference type="PANTHER" id="PTHR33988">
    <property type="entry name" value="ENDORIBONUCLEASE MAZF-RELATED"/>
    <property type="match status" value="1"/>
</dbReference>
<gene>
    <name evidence="1" type="ORF">BWK73_28085</name>
</gene>
<dbReference type="GO" id="GO:0016075">
    <property type="term" value="P:rRNA catabolic process"/>
    <property type="evidence" value="ECO:0007669"/>
    <property type="project" value="TreeGrafter"/>
</dbReference>
<dbReference type="AlphaFoldDB" id="A0A1Y1QJS2"/>
<name>A0A1Y1QJS2_9GAMM</name>
<dbReference type="SUPFAM" id="SSF50118">
    <property type="entry name" value="Cell growth inhibitor/plasmid maintenance toxic component"/>
    <property type="match status" value="1"/>
</dbReference>
<dbReference type="Proteomes" id="UP000192491">
    <property type="component" value="Unassembled WGS sequence"/>
</dbReference>
<reference evidence="1 2" key="1">
    <citation type="submission" date="2017-01" db="EMBL/GenBank/DDBJ databases">
        <title>Novel large sulfur bacteria in the metagenomes of groundwater-fed chemosynthetic microbial mats in the Lake Huron basin.</title>
        <authorList>
            <person name="Sharrar A.M."/>
            <person name="Flood B.E."/>
            <person name="Bailey J.V."/>
            <person name="Jones D.S."/>
            <person name="Biddanda B."/>
            <person name="Ruberg S.A."/>
            <person name="Marcus D.N."/>
            <person name="Dick G.J."/>
        </authorList>
    </citation>
    <scope>NUCLEOTIDE SEQUENCE [LARGE SCALE GENOMIC DNA]</scope>
    <source>
        <strain evidence="1">A8</strain>
    </source>
</reference>
<sequence length="109" mass="12100">MKRGEIRWYTFKEPDKRRPVMILIRSDIIPYLGEVTIAPITTTIRDIPSEVALTVQDGMPRECAINFDHIQTVQKGKLGALIATLSANKLAEVDQAVSFALSLNGLDGF</sequence>
<dbReference type="Gene3D" id="2.30.30.110">
    <property type="match status" value="1"/>
</dbReference>
<dbReference type="GO" id="GO:0006402">
    <property type="term" value="P:mRNA catabolic process"/>
    <property type="evidence" value="ECO:0007669"/>
    <property type="project" value="TreeGrafter"/>
</dbReference>
<dbReference type="InterPro" id="IPR011067">
    <property type="entry name" value="Plasmid_toxin/cell-grow_inhib"/>
</dbReference>
<evidence type="ECO:0000313" key="1">
    <source>
        <dbReference type="EMBL" id="OQX07427.1"/>
    </source>
</evidence>
<protein>
    <submittedName>
        <fullName evidence="1">PemK family transcriptional regulator</fullName>
    </submittedName>
</protein>
<dbReference type="GO" id="GO:0003677">
    <property type="term" value="F:DNA binding"/>
    <property type="evidence" value="ECO:0007669"/>
    <property type="project" value="InterPro"/>
</dbReference>
<dbReference type="InterPro" id="IPR003477">
    <property type="entry name" value="PemK-like"/>
</dbReference>
<dbReference type="PANTHER" id="PTHR33988:SF2">
    <property type="entry name" value="ENDORIBONUCLEASE MAZF"/>
    <property type="match status" value="1"/>
</dbReference>
<accession>A0A1Y1QJS2</accession>
<dbReference type="EMBL" id="MTEJ01000209">
    <property type="protein sequence ID" value="OQX07427.1"/>
    <property type="molecule type" value="Genomic_DNA"/>
</dbReference>
<evidence type="ECO:0000313" key="2">
    <source>
        <dbReference type="Proteomes" id="UP000192491"/>
    </source>
</evidence>
<comment type="caution">
    <text evidence="1">The sequence shown here is derived from an EMBL/GenBank/DDBJ whole genome shotgun (WGS) entry which is preliminary data.</text>
</comment>
<dbReference type="Pfam" id="PF02452">
    <property type="entry name" value="PemK_toxin"/>
    <property type="match status" value="1"/>
</dbReference>
<organism evidence="1 2">
    <name type="scientific">Thiothrix lacustris</name>
    <dbReference type="NCBI Taxonomy" id="525917"/>
    <lineage>
        <taxon>Bacteria</taxon>
        <taxon>Pseudomonadati</taxon>
        <taxon>Pseudomonadota</taxon>
        <taxon>Gammaproteobacteria</taxon>
        <taxon>Thiotrichales</taxon>
        <taxon>Thiotrichaceae</taxon>
        <taxon>Thiothrix</taxon>
    </lineage>
</organism>